<sequence length="223" mass="24514">MAKASFNIVIPLEDDAPIISDIHLRAMNDNLLTHAQFPTPQALEYFRSWITKNTAEHIADADKGVLVATDPTTGEIASFIKWLEYGADGESASAEDEWPEFCGRQIIQEYTAIAADARKKTLGGSGYCPSALFRELEDVASAAGKAIILEAVMPAVPFYKRLGLDITMQLQLMLPLRGSKARTELYMEEVMVWMPPSLRQSEQPPRVIDSRSGLAKPFTPGAA</sequence>
<organism evidence="2 3">
    <name type="scientific">Ustilaginoidea virens</name>
    <name type="common">Rice false smut fungus</name>
    <name type="synonym">Villosiclava virens</name>
    <dbReference type="NCBI Taxonomy" id="1159556"/>
    <lineage>
        <taxon>Eukaryota</taxon>
        <taxon>Fungi</taxon>
        <taxon>Dikarya</taxon>
        <taxon>Ascomycota</taxon>
        <taxon>Pezizomycotina</taxon>
        <taxon>Sordariomycetes</taxon>
        <taxon>Hypocreomycetidae</taxon>
        <taxon>Hypocreales</taxon>
        <taxon>Clavicipitaceae</taxon>
        <taxon>Ustilaginoidea</taxon>
    </lineage>
</organism>
<dbReference type="Proteomes" id="UP000027002">
    <property type="component" value="Chromosome 4"/>
</dbReference>
<evidence type="ECO:0000313" key="3">
    <source>
        <dbReference type="Proteomes" id="UP000027002"/>
    </source>
</evidence>
<reference evidence="2" key="1">
    <citation type="submission" date="2020-03" db="EMBL/GenBank/DDBJ databases">
        <title>A mixture of massive structural variations and highly conserved coding sequences in Ustilaginoidea virens genome.</title>
        <authorList>
            <person name="Zhang K."/>
            <person name="Zhao Z."/>
            <person name="Zhang Z."/>
            <person name="Li Y."/>
            <person name="Hsiang T."/>
            <person name="Sun W."/>
        </authorList>
    </citation>
    <scope>NUCLEOTIDE SEQUENCE</scope>
    <source>
        <strain evidence="2">UV-8b</strain>
    </source>
</reference>
<dbReference type="AlphaFoldDB" id="A0A8E5MJA9"/>
<feature type="region of interest" description="Disordered" evidence="1">
    <location>
        <begin position="200"/>
        <end position="223"/>
    </location>
</feature>
<gene>
    <name evidence="2" type="ORF">UV8b_05670</name>
</gene>
<dbReference type="GeneID" id="66066447"/>
<dbReference type="InterPro" id="IPR016181">
    <property type="entry name" value="Acyl_CoA_acyltransferase"/>
</dbReference>
<dbReference type="PANTHER" id="PTHR42791">
    <property type="entry name" value="GNAT FAMILY ACETYLTRANSFERASE"/>
    <property type="match status" value="1"/>
</dbReference>
<evidence type="ECO:0008006" key="4">
    <source>
        <dbReference type="Google" id="ProtNLM"/>
    </source>
</evidence>
<accession>A0A8E5MJA9</accession>
<keyword evidence="3" id="KW-1185">Reference proteome</keyword>
<dbReference type="PANTHER" id="PTHR42791:SF2">
    <property type="entry name" value="N-ACETYLTRANSFERASE DOMAIN-CONTAINING PROTEIN"/>
    <property type="match status" value="1"/>
</dbReference>
<dbReference type="OrthoDB" id="61113at2759"/>
<dbReference type="KEGG" id="uvi:66066447"/>
<protein>
    <recommendedName>
        <fullName evidence="4">N-acetyltransferase domain-containing protein</fullName>
    </recommendedName>
</protein>
<dbReference type="InterPro" id="IPR052523">
    <property type="entry name" value="Trichothecene_AcTrans"/>
</dbReference>
<evidence type="ECO:0000313" key="2">
    <source>
        <dbReference type="EMBL" id="QUC21427.1"/>
    </source>
</evidence>
<dbReference type="EMBL" id="CP072756">
    <property type="protein sequence ID" value="QUC21427.1"/>
    <property type="molecule type" value="Genomic_DNA"/>
</dbReference>
<proteinExistence type="predicted"/>
<evidence type="ECO:0000256" key="1">
    <source>
        <dbReference type="SAM" id="MobiDB-lite"/>
    </source>
</evidence>
<dbReference type="Gene3D" id="3.40.630.30">
    <property type="match status" value="1"/>
</dbReference>
<name>A0A8E5MJA9_USTVR</name>
<dbReference type="RefSeq" id="XP_042999100.1">
    <property type="nucleotide sequence ID" value="XM_043143167.1"/>
</dbReference>
<dbReference type="SUPFAM" id="SSF55729">
    <property type="entry name" value="Acyl-CoA N-acyltransferases (Nat)"/>
    <property type="match status" value="1"/>
</dbReference>